<comment type="catalytic activity">
    <reaction evidence="1">
        <text>ATP + protein L-histidine = ADP + protein N-phospho-L-histidine.</text>
        <dbReference type="EC" id="2.7.13.3"/>
    </reaction>
</comment>
<evidence type="ECO:0000256" key="2">
    <source>
        <dbReference type="ARBA" id="ARBA00004141"/>
    </source>
</evidence>
<dbReference type="InterPro" id="IPR004358">
    <property type="entry name" value="Sig_transdc_His_kin-like_C"/>
</dbReference>
<dbReference type="InterPro" id="IPR036890">
    <property type="entry name" value="HATPase_C_sf"/>
</dbReference>
<dbReference type="SMART" id="SM00387">
    <property type="entry name" value="HATPase_c"/>
    <property type="match status" value="1"/>
</dbReference>
<dbReference type="Proteomes" id="UP000266113">
    <property type="component" value="Unassembled WGS sequence"/>
</dbReference>
<dbReference type="SMART" id="SM00388">
    <property type="entry name" value="HisKA"/>
    <property type="match status" value="1"/>
</dbReference>
<keyword evidence="10 11" id="KW-0472">Membrane</keyword>
<evidence type="ECO:0000256" key="10">
    <source>
        <dbReference type="ARBA" id="ARBA00023136"/>
    </source>
</evidence>
<evidence type="ECO:0000256" key="4">
    <source>
        <dbReference type="ARBA" id="ARBA00022553"/>
    </source>
</evidence>
<dbReference type="AlphaFoldDB" id="A0A398DMG3"/>
<keyword evidence="9" id="KW-0902">Two-component regulatory system</keyword>
<feature type="transmembrane region" description="Helical" evidence="11">
    <location>
        <begin position="195"/>
        <end position="217"/>
    </location>
</feature>
<dbReference type="SUPFAM" id="SSF55874">
    <property type="entry name" value="ATPase domain of HSP90 chaperone/DNA topoisomerase II/histidine kinase"/>
    <property type="match status" value="1"/>
</dbReference>
<sequence length="845" mass="91009">MVEERPHFGESRRLWGQSLASGRNTMVWMKRMRHLGALGVAILLLITAIVLGSLMRSSTRGAADPDTQEITTAEVNTTVRERITSLDPDVMTEAAVRGAIEDQLPALGARGFIRLSIPSKHIDVLIGTDYSLDNVMGISVQQNTWQYRLSLAPVNAPEELQSLYVTYMSTGMGNISGELMIGSAGPTAAQVRTSLSLMIAMWACLCLAAVCIIAVFVTPANHIAHRTRAWTPLRRGLTMTLVGALVAVPVVWTLASRTHAAAREQFARGTDLVVTSAVNTMSEWLSTGEVSAAYLHATYTMSYPDCSFRILVDGKLQDRAGVDYGPAAYQKPGDPATWRQLAPFIEGGTPRPAYLTTATKGGVRVELVAPEPDYWQDIHLRHMLFWAIPALFAVLFALGYLTGRRPESTVPSSEEILRHAVARQAVLTVLVVCLALVPAAGWFVQTYEAAAVGQLDKTLQHDAAALSSLLSSLDPSVAAKKSLQIADSTLAVARTGMVFSLKFQLKDGRTDGFNINPAESMLSVVTGTDTPTVRIIANNSDWSVPPGHSLAVRVIGASGRLKDGTVYTFLLGTTMRPVQQDMQELWKAAAWAGPVAFLFIVLAGLIAASLALHPVAESMRRLERFTGDAGHELRTPLSSIRLNAQVALNQDQQPEEFRRHLTAITSQAERSTHLSESLLLLAGLDREQSAPLAPVQLLDIWTDLHSAHAEALNAKSVTLQTPSKALTVTANRELLTIALDNLVENAVRYAPEGTTVAITALRTGGTVTIAVADQGPGVPPEALPHIWNRFTRIDPSRSRESGGSGLGLAIVRKAVEAMHGRVAVTSEVGRGSTFSIILPARTADL</sequence>
<dbReference type="Pfam" id="PF02518">
    <property type="entry name" value="HATPase_c"/>
    <property type="match status" value="1"/>
</dbReference>
<evidence type="ECO:0000256" key="8">
    <source>
        <dbReference type="ARBA" id="ARBA00022989"/>
    </source>
</evidence>
<name>A0A398DMG3_9BACT</name>
<dbReference type="PRINTS" id="PR00344">
    <property type="entry name" value="BCTRLSENSOR"/>
</dbReference>
<protein>
    <recommendedName>
        <fullName evidence="3">histidine kinase</fullName>
        <ecNumber evidence="3">2.7.13.3</ecNumber>
    </recommendedName>
</protein>
<dbReference type="FunFam" id="3.30.565.10:FF:000006">
    <property type="entry name" value="Sensor histidine kinase WalK"/>
    <property type="match status" value="1"/>
</dbReference>
<organism evidence="13 14">
    <name type="scientific">Candidatus Cryosericum septentrionale</name>
    <dbReference type="NCBI Taxonomy" id="2290913"/>
    <lineage>
        <taxon>Bacteria</taxon>
        <taxon>Pseudomonadati</taxon>
        <taxon>Caldisericota/Cryosericota group</taxon>
        <taxon>Candidatus Cryosericota</taxon>
        <taxon>Candidatus Cryosericia</taxon>
        <taxon>Candidatus Cryosericales</taxon>
        <taxon>Candidatus Cryosericaceae</taxon>
        <taxon>Candidatus Cryosericum</taxon>
    </lineage>
</organism>
<evidence type="ECO:0000256" key="1">
    <source>
        <dbReference type="ARBA" id="ARBA00000085"/>
    </source>
</evidence>
<dbReference type="PROSITE" id="PS50109">
    <property type="entry name" value="HIS_KIN"/>
    <property type="match status" value="1"/>
</dbReference>
<dbReference type="CDD" id="cd00082">
    <property type="entry name" value="HisKA"/>
    <property type="match status" value="1"/>
</dbReference>
<feature type="transmembrane region" description="Helical" evidence="11">
    <location>
        <begin position="421"/>
        <end position="444"/>
    </location>
</feature>
<keyword evidence="4" id="KW-0597">Phosphoprotein</keyword>
<dbReference type="PANTHER" id="PTHR45436:SF15">
    <property type="entry name" value="SENSOR HISTIDINE KINASE CUSS"/>
    <property type="match status" value="1"/>
</dbReference>
<evidence type="ECO:0000256" key="3">
    <source>
        <dbReference type="ARBA" id="ARBA00012438"/>
    </source>
</evidence>
<feature type="transmembrane region" description="Helical" evidence="11">
    <location>
        <begin position="383"/>
        <end position="401"/>
    </location>
</feature>
<comment type="subcellular location">
    <subcellularLocation>
        <location evidence="2">Membrane</location>
        <topology evidence="2">Multi-pass membrane protein</topology>
    </subcellularLocation>
</comment>
<dbReference type="GO" id="GO:0000155">
    <property type="term" value="F:phosphorelay sensor kinase activity"/>
    <property type="evidence" value="ECO:0007669"/>
    <property type="project" value="InterPro"/>
</dbReference>
<dbReference type="SUPFAM" id="SSF47384">
    <property type="entry name" value="Homodimeric domain of signal transducing histidine kinase"/>
    <property type="match status" value="1"/>
</dbReference>
<comment type="caution">
    <text evidence="13">The sequence shown here is derived from an EMBL/GenBank/DDBJ whole genome shotgun (WGS) entry which is preliminary data.</text>
</comment>
<dbReference type="EC" id="2.7.13.3" evidence="3"/>
<dbReference type="PANTHER" id="PTHR45436">
    <property type="entry name" value="SENSOR HISTIDINE KINASE YKOH"/>
    <property type="match status" value="1"/>
</dbReference>
<keyword evidence="6 11" id="KW-0812">Transmembrane</keyword>
<dbReference type="Pfam" id="PF00512">
    <property type="entry name" value="HisKA"/>
    <property type="match status" value="1"/>
</dbReference>
<keyword evidence="5" id="KW-0808">Transferase</keyword>
<feature type="transmembrane region" description="Helical" evidence="11">
    <location>
        <begin position="35"/>
        <end position="54"/>
    </location>
</feature>
<dbReference type="Gene3D" id="1.10.287.130">
    <property type="match status" value="1"/>
</dbReference>
<dbReference type="InterPro" id="IPR036097">
    <property type="entry name" value="HisK_dim/P_sf"/>
</dbReference>
<evidence type="ECO:0000313" key="13">
    <source>
        <dbReference type="EMBL" id="RIE16375.1"/>
    </source>
</evidence>
<dbReference type="OrthoDB" id="9813151at2"/>
<keyword evidence="14" id="KW-1185">Reference proteome</keyword>
<dbReference type="InterPro" id="IPR003661">
    <property type="entry name" value="HisK_dim/P_dom"/>
</dbReference>
<evidence type="ECO:0000256" key="6">
    <source>
        <dbReference type="ARBA" id="ARBA00022692"/>
    </source>
</evidence>
<evidence type="ECO:0000256" key="7">
    <source>
        <dbReference type="ARBA" id="ARBA00022777"/>
    </source>
</evidence>
<feature type="transmembrane region" description="Helical" evidence="11">
    <location>
        <begin position="237"/>
        <end position="255"/>
    </location>
</feature>
<evidence type="ECO:0000256" key="11">
    <source>
        <dbReference type="SAM" id="Phobius"/>
    </source>
</evidence>
<dbReference type="InterPro" id="IPR003594">
    <property type="entry name" value="HATPase_dom"/>
</dbReference>
<dbReference type="Gene3D" id="3.30.565.10">
    <property type="entry name" value="Histidine kinase-like ATPase, C-terminal domain"/>
    <property type="match status" value="1"/>
</dbReference>
<keyword evidence="8 11" id="KW-1133">Transmembrane helix</keyword>
<dbReference type="InterPro" id="IPR050428">
    <property type="entry name" value="TCS_sensor_his_kinase"/>
</dbReference>
<dbReference type="GO" id="GO:0005886">
    <property type="term" value="C:plasma membrane"/>
    <property type="evidence" value="ECO:0007669"/>
    <property type="project" value="TreeGrafter"/>
</dbReference>
<evidence type="ECO:0000256" key="5">
    <source>
        <dbReference type="ARBA" id="ARBA00022679"/>
    </source>
</evidence>
<evidence type="ECO:0000256" key="9">
    <source>
        <dbReference type="ARBA" id="ARBA00023012"/>
    </source>
</evidence>
<evidence type="ECO:0000313" key="14">
    <source>
        <dbReference type="Proteomes" id="UP000266113"/>
    </source>
</evidence>
<dbReference type="EMBL" id="QXIY01000030">
    <property type="protein sequence ID" value="RIE16375.1"/>
    <property type="molecule type" value="Genomic_DNA"/>
</dbReference>
<feature type="domain" description="Histidine kinase" evidence="12">
    <location>
        <begin position="628"/>
        <end position="842"/>
    </location>
</feature>
<accession>A0A398DMG3</accession>
<feature type="transmembrane region" description="Helical" evidence="11">
    <location>
        <begin position="589"/>
        <end position="612"/>
    </location>
</feature>
<keyword evidence="7" id="KW-0418">Kinase</keyword>
<proteinExistence type="predicted"/>
<evidence type="ECO:0000259" key="12">
    <source>
        <dbReference type="PROSITE" id="PS50109"/>
    </source>
</evidence>
<reference evidence="13 14" key="1">
    <citation type="submission" date="2018-09" db="EMBL/GenBank/DDBJ databases">
        <title>Discovery and Ecogenomic Context for Candidatus Cryosericales, a Global Caldiserica Order Active in Thawing Permafrost.</title>
        <authorList>
            <person name="Martinez M.A."/>
            <person name="Woodcroft B.J."/>
            <person name="Ignacio Espinoza J.C."/>
            <person name="Zayed A."/>
            <person name="Singleton C.M."/>
            <person name="Boyd J."/>
            <person name="Li Y.-F."/>
            <person name="Purvine S."/>
            <person name="Maughan H."/>
            <person name="Hodgkins S.B."/>
            <person name="Anderson D."/>
            <person name="Sederholm M."/>
            <person name="Temperton B."/>
            <person name="Saleska S.R."/>
            <person name="Tyson G.W."/>
            <person name="Rich V.I."/>
        </authorList>
    </citation>
    <scope>NUCLEOTIDE SEQUENCE [LARGE SCALE GENOMIC DNA]</scope>
    <source>
        <strain evidence="13 14">SMC1</strain>
    </source>
</reference>
<gene>
    <name evidence="13" type="ORF">SMC1_06425</name>
</gene>
<dbReference type="InterPro" id="IPR005467">
    <property type="entry name" value="His_kinase_dom"/>
</dbReference>